<dbReference type="AlphaFoldDB" id="A0A9P5MSS0"/>
<reference evidence="2" key="2">
    <citation type="journal article" date="2020" name="Nat. Commun.">
        <title>Large-scale genome sequencing of mycorrhizal fungi provides insights into the early evolution of symbiotic traits.</title>
        <authorList>
            <person name="Miyauchi S."/>
            <person name="Kiss E."/>
            <person name="Kuo A."/>
            <person name="Drula E."/>
            <person name="Kohler A."/>
            <person name="Sanchez-Garcia M."/>
            <person name="Morin E."/>
            <person name="Andreopoulos B."/>
            <person name="Barry K.W."/>
            <person name="Bonito G."/>
            <person name="Buee M."/>
            <person name="Carver A."/>
            <person name="Chen C."/>
            <person name="Cichocki N."/>
            <person name="Clum A."/>
            <person name="Culley D."/>
            <person name="Crous P.W."/>
            <person name="Fauchery L."/>
            <person name="Girlanda M."/>
            <person name="Hayes R.D."/>
            <person name="Keri Z."/>
            <person name="LaButti K."/>
            <person name="Lipzen A."/>
            <person name="Lombard V."/>
            <person name="Magnuson J."/>
            <person name="Maillard F."/>
            <person name="Murat C."/>
            <person name="Nolan M."/>
            <person name="Ohm R.A."/>
            <person name="Pangilinan J."/>
            <person name="Pereira M.F."/>
            <person name="Perotto S."/>
            <person name="Peter M."/>
            <person name="Pfister S."/>
            <person name="Riley R."/>
            <person name="Sitrit Y."/>
            <person name="Stielow J.B."/>
            <person name="Szollosi G."/>
            <person name="Zifcakova L."/>
            <person name="Stursova M."/>
            <person name="Spatafora J.W."/>
            <person name="Tedersoo L."/>
            <person name="Vaario L.M."/>
            <person name="Yamada A."/>
            <person name="Yan M."/>
            <person name="Wang P."/>
            <person name="Xu J."/>
            <person name="Bruns T."/>
            <person name="Baldrian P."/>
            <person name="Vilgalys R."/>
            <person name="Dunand C."/>
            <person name="Henrissat B."/>
            <person name="Grigoriev I.V."/>
            <person name="Hibbett D."/>
            <person name="Nagy L.G."/>
            <person name="Martin F.M."/>
        </authorList>
    </citation>
    <scope>NUCLEOTIDE SEQUENCE</scope>
    <source>
        <strain evidence="2">Prilba</strain>
    </source>
</reference>
<proteinExistence type="predicted"/>
<feature type="chain" id="PRO_5040314711" evidence="1">
    <location>
        <begin position="23"/>
        <end position="174"/>
    </location>
</feature>
<feature type="signal peptide" evidence="1">
    <location>
        <begin position="1"/>
        <end position="22"/>
    </location>
</feature>
<gene>
    <name evidence="2" type="ORF">DFH94DRAFT_855028</name>
</gene>
<dbReference type="OrthoDB" id="3362711at2759"/>
<evidence type="ECO:0000256" key="1">
    <source>
        <dbReference type="SAM" id="SignalP"/>
    </source>
</evidence>
<protein>
    <submittedName>
        <fullName evidence="2">Uncharacterized protein</fullName>
    </submittedName>
</protein>
<evidence type="ECO:0000313" key="3">
    <source>
        <dbReference type="Proteomes" id="UP000759537"/>
    </source>
</evidence>
<dbReference type="EMBL" id="WHVB01000013">
    <property type="protein sequence ID" value="KAF8477810.1"/>
    <property type="molecule type" value="Genomic_DNA"/>
</dbReference>
<evidence type="ECO:0000313" key="2">
    <source>
        <dbReference type="EMBL" id="KAF8477810.1"/>
    </source>
</evidence>
<name>A0A9P5MSS0_9AGAM</name>
<dbReference type="Proteomes" id="UP000759537">
    <property type="component" value="Unassembled WGS sequence"/>
</dbReference>
<keyword evidence="1" id="KW-0732">Signal</keyword>
<reference evidence="2" key="1">
    <citation type="submission" date="2019-10" db="EMBL/GenBank/DDBJ databases">
        <authorList>
            <consortium name="DOE Joint Genome Institute"/>
            <person name="Kuo A."/>
            <person name="Miyauchi S."/>
            <person name="Kiss E."/>
            <person name="Drula E."/>
            <person name="Kohler A."/>
            <person name="Sanchez-Garcia M."/>
            <person name="Andreopoulos B."/>
            <person name="Barry K.W."/>
            <person name="Bonito G."/>
            <person name="Buee M."/>
            <person name="Carver A."/>
            <person name="Chen C."/>
            <person name="Cichocki N."/>
            <person name="Clum A."/>
            <person name="Culley D."/>
            <person name="Crous P.W."/>
            <person name="Fauchery L."/>
            <person name="Girlanda M."/>
            <person name="Hayes R."/>
            <person name="Keri Z."/>
            <person name="LaButti K."/>
            <person name="Lipzen A."/>
            <person name="Lombard V."/>
            <person name="Magnuson J."/>
            <person name="Maillard F."/>
            <person name="Morin E."/>
            <person name="Murat C."/>
            <person name="Nolan M."/>
            <person name="Ohm R."/>
            <person name="Pangilinan J."/>
            <person name="Pereira M."/>
            <person name="Perotto S."/>
            <person name="Peter M."/>
            <person name="Riley R."/>
            <person name="Sitrit Y."/>
            <person name="Stielow B."/>
            <person name="Szollosi G."/>
            <person name="Zifcakova L."/>
            <person name="Stursova M."/>
            <person name="Spatafora J.W."/>
            <person name="Tedersoo L."/>
            <person name="Vaario L.-M."/>
            <person name="Yamada A."/>
            <person name="Yan M."/>
            <person name="Wang P."/>
            <person name="Xu J."/>
            <person name="Bruns T."/>
            <person name="Baldrian P."/>
            <person name="Vilgalys R."/>
            <person name="Henrissat B."/>
            <person name="Grigoriev I.V."/>
            <person name="Hibbett D."/>
            <person name="Nagy L.G."/>
            <person name="Martin F.M."/>
        </authorList>
    </citation>
    <scope>NUCLEOTIDE SEQUENCE</scope>
    <source>
        <strain evidence="2">Prilba</strain>
    </source>
</reference>
<comment type="caution">
    <text evidence="2">The sequence shown here is derived from an EMBL/GenBank/DDBJ whole genome shotgun (WGS) entry which is preliminary data.</text>
</comment>
<sequence length="174" mass="17625">MSLLAVLLSSLFFFSGIQVAAAAAISAPGCSSSTWSWTSNKQGQSACTVAAYMLSSCSGGSFTVAPLASSSQAYPGPTGGSDDADLCLCNTITYSLLSACDACQGSEWVSWATYKTNCTSVQAASSFPNPVPVGTSVPLWALIDVTVEGTWDPITAAIVGDTPEAGPGTVITSQ</sequence>
<accession>A0A9P5MSS0</accession>
<keyword evidence="3" id="KW-1185">Reference proteome</keyword>
<organism evidence="2 3">
    <name type="scientific">Russula ochroleuca</name>
    <dbReference type="NCBI Taxonomy" id="152965"/>
    <lineage>
        <taxon>Eukaryota</taxon>
        <taxon>Fungi</taxon>
        <taxon>Dikarya</taxon>
        <taxon>Basidiomycota</taxon>
        <taxon>Agaricomycotina</taxon>
        <taxon>Agaricomycetes</taxon>
        <taxon>Russulales</taxon>
        <taxon>Russulaceae</taxon>
        <taxon>Russula</taxon>
    </lineage>
</organism>